<feature type="compositionally biased region" description="Acidic residues" evidence="1">
    <location>
        <begin position="84"/>
        <end position="93"/>
    </location>
</feature>
<reference evidence="2 3" key="1">
    <citation type="submission" date="2022-01" db="EMBL/GenBank/DDBJ databases">
        <authorList>
            <person name="Xiong W."/>
            <person name="Schranz E."/>
        </authorList>
    </citation>
    <scope>NUCLEOTIDE SEQUENCE [LARGE SCALE GENOMIC DNA]</scope>
</reference>
<dbReference type="AlphaFoldDB" id="A0AAU9LFT9"/>
<gene>
    <name evidence="2" type="ORF">LVIROSA_LOCUS1145</name>
</gene>
<evidence type="ECO:0000313" key="3">
    <source>
        <dbReference type="Proteomes" id="UP001157418"/>
    </source>
</evidence>
<organism evidence="2 3">
    <name type="scientific">Lactuca virosa</name>
    <dbReference type="NCBI Taxonomy" id="75947"/>
    <lineage>
        <taxon>Eukaryota</taxon>
        <taxon>Viridiplantae</taxon>
        <taxon>Streptophyta</taxon>
        <taxon>Embryophyta</taxon>
        <taxon>Tracheophyta</taxon>
        <taxon>Spermatophyta</taxon>
        <taxon>Magnoliopsida</taxon>
        <taxon>eudicotyledons</taxon>
        <taxon>Gunneridae</taxon>
        <taxon>Pentapetalae</taxon>
        <taxon>asterids</taxon>
        <taxon>campanulids</taxon>
        <taxon>Asterales</taxon>
        <taxon>Asteraceae</taxon>
        <taxon>Cichorioideae</taxon>
        <taxon>Cichorieae</taxon>
        <taxon>Lactucinae</taxon>
        <taxon>Lactuca</taxon>
    </lineage>
</organism>
<comment type="caution">
    <text evidence="2">The sequence shown here is derived from an EMBL/GenBank/DDBJ whole genome shotgun (WGS) entry which is preliminary data.</text>
</comment>
<protein>
    <submittedName>
        <fullName evidence="2">Uncharacterized protein</fullName>
    </submittedName>
</protein>
<feature type="region of interest" description="Disordered" evidence="1">
    <location>
        <begin position="76"/>
        <end position="108"/>
    </location>
</feature>
<sequence>MDWDSEDEGNTDPFFGLHEPFSSLNEVDFELHDIYMDHEPDEEFITPLDKCKDIFLNVLLIDENLRNSSLADDVRPQVYHGDDLQSDEYEEEKEQVKNKYIIDDAKTR</sequence>
<feature type="compositionally biased region" description="Basic and acidic residues" evidence="1">
    <location>
        <begin position="94"/>
        <end position="108"/>
    </location>
</feature>
<proteinExistence type="predicted"/>
<dbReference type="Proteomes" id="UP001157418">
    <property type="component" value="Unassembled WGS sequence"/>
</dbReference>
<evidence type="ECO:0000313" key="2">
    <source>
        <dbReference type="EMBL" id="CAH1413172.1"/>
    </source>
</evidence>
<evidence type="ECO:0000256" key="1">
    <source>
        <dbReference type="SAM" id="MobiDB-lite"/>
    </source>
</evidence>
<keyword evidence="3" id="KW-1185">Reference proteome</keyword>
<accession>A0AAU9LFT9</accession>
<name>A0AAU9LFT9_9ASTR</name>
<dbReference type="EMBL" id="CAKMRJ010000001">
    <property type="protein sequence ID" value="CAH1413172.1"/>
    <property type="molecule type" value="Genomic_DNA"/>
</dbReference>